<name>A0A177TWS6_9BASI</name>
<evidence type="ECO:0000256" key="8">
    <source>
        <dbReference type="ARBA" id="ARBA00023136"/>
    </source>
</evidence>
<accession>A0A177TWS6</accession>
<gene>
    <name evidence="12" type="ORF">A4X13_0g4366</name>
</gene>
<feature type="compositionally biased region" description="Low complexity" evidence="10">
    <location>
        <begin position="1"/>
        <end position="14"/>
    </location>
</feature>
<comment type="similarity">
    <text evidence="3">Belongs to the PIGS family.</text>
</comment>
<reference evidence="12" key="2">
    <citation type="journal article" date="2019" name="IMA Fungus">
        <title>Genome sequencing and comparison of five Tilletia species to identify candidate genes for the detection of regulated species infecting wheat.</title>
        <authorList>
            <person name="Nguyen H.D.T."/>
            <person name="Sultana T."/>
            <person name="Kesanakurti P."/>
            <person name="Hambleton S."/>
        </authorList>
    </citation>
    <scope>NUCLEOTIDE SEQUENCE</scope>
    <source>
        <strain evidence="12">DAOMC 236416</strain>
    </source>
</reference>
<feature type="compositionally biased region" description="Polar residues" evidence="10">
    <location>
        <begin position="321"/>
        <end position="330"/>
    </location>
</feature>
<keyword evidence="7 11" id="KW-1133">Transmembrane helix</keyword>
<dbReference type="InterPro" id="IPR019540">
    <property type="entry name" value="PtdIno-glycan_biosynth_class_S"/>
</dbReference>
<evidence type="ECO:0000313" key="12">
    <source>
        <dbReference type="EMBL" id="KAE8250802.1"/>
    </source>
</evidence>
<reference evidence="12" key="1">
    <citation type="submission" date="2016-04" db="EMBL/GenBank/DDBJ databases">
        <authorList>
            <person name="Nguyen H.D."/>
            <person name="Samba Siva P."/>
            <person name="Cullis J."/>
            <person name="Levesque C.A."/>
            <person name="Hambleton S."/>
        </authorList>
    </citation>
    <scope>NUCLEOTIDE SEQUENCE</scope>
    <source>
        <strain evidence="12">DAOMC 236416</strain>
    </source>
</reference>
<dbReference type="GO" id="GO:0016255">
    <property type="term" value="P:attachment of GPI anchor to protein"/>
    <property type="evidence" value="ECO:0007669"/>
    <property type="project" value="InterPro"/>
</dbReference>
<keyword evidence="13" id="KW-1185">Reference proteome</keyword>
<evidence type="ECO:0000256" key="3">
    <source>
        <dbReference type="ARBA" id="ARBA00005316"/>
    </source>
</evidence>
<evidence type="ECO:0000256" key="5">
    <source>
        <dbReference type="ARBA" id="ARBA00022692"/>
    </source>
</evidence>
<proteinExistence type="inferred from homology"/>
<keyword evidence="6" id="KW-0256">Endoplasmic reticulum</keyword>
<dbReference type="GO" id="GO:0006506">
    <property type="term" value="P:GPI anchor biosynthetic process"/>
    <property type="evidence" value="ECO:0007669"/>
    <property type="project" value="UniProtKB-UniPathway"/>
</dbReference>
<comment type="pathway">
    <text evidence="2">Glycolipid biosynthesis; glycosylphosphatidylinositol-anchor biosynthesis.</text>
</comment>
<evidence type="ECO:0000313" key="13">
    <source>
        <dbReference type="Proteomes" id="UP000077521"/>
    </source>
</evidence>
<evidence type="ECO:0000256" key="11">
    <source>
        <dbReference type="SAM" id="Phobius"/>
    </source>
</evidence>
<evidence type="ECO:0000256" key="4">
    <source>
        <dbReference type="ARBA" id="ARBA00022502"/>
    </source>
</evidence>
<dbReference type="PANTHER" id="PTHR21072:SF13">
    <property type="entry name" value="GPI TRANSAMIDASE COMPONENT PIG-S"/>
    <property type="match status" value="1"/>
</dbReference>
<comment type="subcellular location">
    <subcellularLocation>
        <location evidence="1">Endoplasmic reticulum membrane</location>
        <topology evidence="1">Multi-pass membrane protein</topology>
    </subcellularLocation>
</comment>
<evidence type="ECO:0000256" key="6">
    <source>
        <dbReference type="ARBA" id="ARBA00022824"/>
    </source>
</evidence>
<dbReference type="PANTHER" id="PTHR21072">
    <property type="entry name" value="GPI TRANSAMIDASE COMPONENT PIG-S"/>
    <property type="match status" value="1"/>
</dbReference>
<dbReference type="Proteomes" id="UP000077521">
    <property type="component" value="Unassembled WGS sequence"/>
</dbReference>
<dbReference type="UniPathway" id="UPA00196"/>
<dbReference type="GO" id="GO:0042765">
    <property type="term" value="C:GPI-anchor transamidase complex"/>
    <property type="evidence" value="ECO:0007669"/>
    <property type="project" value="InterPro"/>
</dbReference>
<feature type="transmembrane region" description="Helical" evidence="11">
    <location>
        <begin position="651"/>
        <end position="670"/>
    </location>
</feature>
<feature type="transmembrane region" description="Helical" evidence="11">
    <location>
        <begin position="38"/>
        <end position="55"/>
    </location>
</feature>
<organism evidence="12 13">
    <name type="scientific">Tilletia indica</name>
    <dbReference type="NCBI Taxonomy" id="43049"/>
    <lineage>
        <taxon>Eukaryota</taxon>
        <taxon>Fungi</taxon>
        <taxon>Dikarya</taxon>
        <taxon>Basidiomycota</taxon>
        <taxon>Ustilaginomycotina</taxon>
        <taxon>Exobasidiomycetes</taxon>
        <taxon>Tilletiales</taxon>
        <taxon>Tilletiaceae</taxon>
        <taxon>Tilletia</taxon>
    </lineage>
</organism>
<evidence type="ECO:0000256" key="2">
    <source>
        <dbReference type="ARBA" id="ARBA00004687"/>
    </source>
</evidence>
<comment type="caution">
    <text evidence="12">The sequence shown here is derived from an EMBL/GenBank/DDBJ whole genome shotgun (WGS) entry which is preliminary data.</text>
</comment>
<dbReference type="Pfam" id="PF10510">
    <property type="entry name" value="PIG-S"/>
    <property type="match status" value="1"/>
</dbReference>
<feature type="region of interest" description="Disordered" evidence="10">
    <location>
        <begin position="1"/>
        <end position="29"/>
    </location>
</feature>
<keyword evidence="9" id="KW-0325">Glycoprotein</keyword>
<keyword evidence="8 11" id="KW-0472">Membrane</keyword>
<keyword evidence="5 11" id="KW-0812">Transmembrane</keyword>
<protein>
    <submittedName>
        <fullName evidence="12">Uncharacterized protein</fullName>
    </submittedName>
</protein>
<evidence type="ECO:0000256" key="10">
    <source>
        <dbReference type="SAM" id="MobiDB-lite"/>
    </source>
</evidence>
<evidence type="ECO:0000256" key="1">
    <source>
        <dbReference type="ARBA" id="ARBA00004477"/>
    </source>
</evidence>
<evidence type="ECO:0000256" key="7">
    <source>
        <dbReference type="ARBA" id="ARBA00022989"/>
    </source>
</evidence>
<evidence type="ECO:0000256" key="9">
    <source>
        <dbReference type="ARBA" id="ARBA00023180"/>
    </source>
</evidence>
<keyword evidence="4" id="KW-0337">GPI-anchor biosynthesis</keyword>
<feature type="region of interest" description="Disordered" evidence="10">
    <location>
        <begin position="319"/>
        <end position="356"/>
    </location>
</feature>
<dbReference type="EMBL" id="LWDF02000284">
    <property type="protein sequence ID" value="KAE8250802.1"/>
    <property type="molecule type" value="Genomic_DNA"/>
</dbReference>
<sequence length="692" mass="76184">MGLLSRLRARAQGGAREEEELEDDRPDPSFQNAFTRRAIVAALWTGIILSIPLWWKATTIVRLPLPEAELSRWTERGACPIRIPTSLRIHLPSKLVPSTYPFYDESSTPSTLYHSERDLLARLRQDLVHDLDEASGRHAPRTTGKAVSPDALSAAQDDSCIEWKISFAGLGEDLAPASAQAYEYDILLGSSERHSSPANSIFLNLSSTESSLSSLASGITSQLRPIFNLPLRTLPIADTRAIQYSRPLRLVFSLLNEDATRGGAVDGWELTQALHESELQKLVESLGGVHDVLVESQVLWYAPLAFQPTREDQVHVLEQSGDCSATTEPSDPSPALSTDEAESAEVDTLLQDDSKPKKKKSSCVLKTRTDSRYFVEWEDLKVFVNAAAWSLTSAVSSLRQVASISTLGLANTTTAIPSLVEEEEKTIHLLLYLPAADQRPLLVRDPRTGNASEAHAWMVPQWGGVVLLNLPKSDPALTRKGQVGPVLPADDLQEPIRLWTDQLRTLLGLRSNHVVPFCTDSKQGGAASSCIPRRLPVDLLAIRRIVESVREAVTTLQSTARLVRKIPNLGVGTDVRGDVEGALELLTQLDRNLHADTESTSASSRYASSSQAHARLQHALSLASLSSTLASRAFFHPSMLGLLYFPEEHKYAVYTPLFGPVAVPLLVALLREIKDWRKARRRSQEEKKTKTE</sequence>
<dbReference type="AlphaFoldDB" id="A0A177TWS6"/>